<name>A0A016VCR6_9BILA</name>
<reference evidence="2" key="1">
    <citation type="journal article" date="2015" name="Nat. Genet.">
        <title>The genome and transcriptome of the zoonotic hookworm Ancylostoma ceylanicum identify infection-specific gene families.</title>
        <authorList>
            <person name="Schwarz E.M."/>
            <person name="Hu Y."/>
            <person name="Antoshechkin I."/>
            <person name="Miller M.M."/>
            <person name="Sternberg P.W."/>
            <person name="Aroian R.V."/>
        </authorList>
    </citation>
    <scope>NUCLEOTIDE SEQUENCE</scope>
    <source>
        <strain evidence="2">HY135</strain>
    </source>
</reference>
<proteinExistence type="predicted"/>
<sequence length="100" mass="11191">MFVDHRFHLGRAVGYQYDIVCEAEVTDFLSVDAYPLSSQSDSDIAYCRAAVNSFGDVESICRTPLSMGIFSLRSNKWMIVEVSEKHCSEVRPGILKPAIL</sequence>
<protein>
    <submittedName>
        <fullName evidence="1">Uncharacterized protein</fullName>
    </submittedName>
</protein>
<comment type="caution">
    <text evidence="1">The sequence shown here is derived from an EMBL/GenBank/DDBJ whole genome shotgun (WGS) entry which is preliminary data.</text>
</comment>
<gene>
    <name evidence="1" type="primary">Acey_s0012.g1900</name>
    <name evidence="1" type="ORF">Y032_0012g1900</name>
</gene>
<dbReference type="AlphaFoldDB" id="A0A016VCR6"/>
<evidence type="ECO:0000313" key="2">
    <source>
        <dbReference type="Proteomes" id="UP000024635"/>
    </source>
</evidence>
<accession>A0A016VCR6</accession>
<dbReference type="EMBL" id="JARK01001348">
    <property type="protein sequence ID" value="EYC25449.1"/>
    <property type="molecule type" value="Genomic_DNA"/>
</dbReference>
<organism evidence="1 2">
    <name type="scientific">Ancylostoma ceylanicum</name>
    <dbReference type="NCBI Taxonomy" id="53326"/>
    <lineage>
        <taxon>Eukaryota</taxon>
        <taxon>Metazoa</taxon>
        <taxon>Ecdysozoa</taxon>
        <taxon>Nematoda</taxon>
        <taxon>Chromadorea</taxon>
        <taxon>Rhabditida</taxon>
        <taxon>Rhabditina</taxon>
        <taxon>Rhabditomorpha</taxon>
        <taxon>Strongyloidea</taxon>
        <taxon>Ancylostomatidae</taxon>
        <taxon>Ancylostomatinae</taxon>
        <taxon>Ancylostoma</taxon>
    </lineage>
</organism>
<keyword evidence="2" id="KW-1185">Reference proteome</keyword>
<evidence type="ECO:0000313" key="1">
    <source>
        <dbReference type="EMBL" id="EYC25449.1"/>
    </source>
</evidence>
<dbReference type="Proteomes" id="UP000024635">
    <property type="component" value="Unassembled WGS sequence"/>
</dbReference>